<evidence type="ECO:0000313" key="2">
    <source>
        <dbReference type="EMBL" id="CEM13210.1"/>
    </source>
</evidence>
<feature type="compositionally biased region" description="Acidic residues" evidence="1">
    <location>
        <begin position="220"/>
        <end position="229"/>
    </location>
</feature>
<gene>
    <name evidence="2" type="ORF">Cvel_17140</name>
</gene>
<protein>
    <submittedName>
        <fullName evidence="2">Uncharacterized protein</fullName>
    </submittedName>
</protein>
<dbReference type="AlphaFoldDB" id="A0A0G4FIA5"/>
<accession>A0A0G4FIA5</accession>
<sequence>MSNEVDPFSVESPPADSLQGMDSPPKSASVRTMSPARDPSYPARPLYDKITYHWKARNGEIRRKFEAKAYRVDHVMGPQGEGFIQWERNGKIERFDSVLNWTAWIDHLMNPENPAANEDEDEMGRTWMQDVMVDQGDGGRGEGGDESARDDDMGWDSILRGAPQVGPGGGWMLGSEDGGAGTSGGGDTYSQQFLNAAAGMRLGGGADMPGLDGAKCGDLEPLDDEEEEDGGHAQLDRRAQGQGGHVEGQGVGVEGGSGVDWMRSDSPFDNAPPTVAINDPFAAAQFVTSVSAGAGGGVVGMAPPGLQDGEGGTSGDAHLWGPKEAAPLPAFYFDHQPLENGGGGGDFFVNMGEGGGGEGPSFDENPAEGRHGPAASPKVESGGGAAQTAEGGEEASQSGGE</sequence>
<reference evidence="2" key="1">
    <citation type="submission" date="2014-11" db="EMBL/GenBank/DDBJ databases">
        <authorList>
            <person name="Otto D Thomas"/>
            <person name="Naeem Raeece"/>
        </authorList>
    </citation>
    <scope>NUCLEOTIDE SEQUENCE</scope>
</reference>
<dbReference type="VEuPathDB" id="CryptoDB:Cvel_17140"/>
<feature type="region of interest" description="Disordered" evidence="1">
    <location>
        <begin position="209"/>
        <end position="273"/>
    </location>
</feature>
<organism evidence="2">
    <name type="scientific">Chromera velia CCMP2878</name>
    <dbReference type="NCBI Taxonomy" id="1169474"/>
    <lineage>
        <taxon>Eukaryota</taxon>
        <taxon>Sar</taxon>
        <taxon>Alveolata</taxon>
        <taxon>Colpodellida</taxon>
        <taxon>Chromeraceae</taxon>
        <taxon>Chromera</taxon>
    </lineage>
</organism>
<name>A0A0G4FIA5_9ALVE</name>
<feature type="region of interest" description="Disordered" evidence="1">
    <location>
        <begin position="164"/>
        <end position="187"/>
    </location>
</feature>
<feature type="compositionally biased region" description="Gly residues" evidence="1">
    <location>
        <begin position="241"/>
        <end position="258"/>
    </location>
</feature>
<feature type="region of interest" description="Disordered" evidence="1">
    <location>
        <begin position="1"/>
        <end position="42"/>
    </location>
</feature>
<feature type="region of interest" description="Disordered" evidence="1">
    <location>
        <begin position="336"/>
        <end position="401"/>
    </location>
</feature>
<proteinExistence type="predicted"/>
<dbReference type="EMBL" id="CDMZ01000389">
    <property type="protein sequence ID" value="CEM13210.1"/>
    <property type="molecule type" value="Genomic_DNA"/>
</dbReference>
<feature type="compositionally biased region" description="Gly residues" evidence="1">
    <location>
        <begin position="340"/>
        <end position="359"/>
    </location>
</feature>
<feature type="compositionally biased region" description="Low complexity" evidence="1">
    <location>
        <begin position="386"/>
        <end position="401"/>
    </location>
</feature>
<evidence type="ECO:0000256" key="1">
    <source>
        <dbReference type="SAM" id="MobiDB-lite"/>
    </source>
</evidence>
<feature type="compositionally biased region" description="Gly residues" evidence="1">
    <location>
        <begin position="166"/>
        <end position="187"/>
    </location>
</feature>
<feature type="region of interest" description="Disordered" evidence="1">
    <location>
        <begin position="301"/>
        <end position="320"/>
    </location>
</feature>
<feature type="compositionally biased region" description="Basic and acidic residues" evidence="1">
    <location>
        <begin position="230"/>
        <end position="239"/>
    </location>
</feature>